<reference evidence="3" key="2">
    <citation type="submission" date="2015-01" db="EMBL/GenBank/DDBJ databases">
        <title>Evolutionary Origins and Diversification of the Mycorrhizal Mutualists.</title>
        <authorList>
            <consortium name="DOE Joint Genome Institute"/>
            <consortium name="Mycorrhizal Genomics Consortium"/>
            <person name="Kohler A."/>
            <person name="Kuo A."/>
            <person name="Nagy L.G."/>
            <person name="Floudas D."/>
            <person name="Copeland A."/>
            <person name="Barry K.W."/>
            <person name="Cichocki N."/>
            <person name="Veneault-Fourrey C."/>
            <person name="LaButti K."/>
            <person name="Lindquist E.A."/>
            <person name="Lipzen A."/>
            <person name="Lundell T."/>
            <person name="Morin E."/>
            <person name="Murat C."/>
            <person name="Riley R."/>
            <person name="Ohm R."/>
            <person name="Sun H."/>
            <person name="Tunlid A."/>
            <person name="Henrissat B."/>
            <person name="Grigoriev I.V."/>
            <person name="Hibbett D.S."/>
            <person name="Martin F."/>
        </authorList>
    </citation>
    <scope>NUCLEOTIDE SEQUENCE [LARGE SCALE GENOMIC DNA]</scope>
    <source>
        <strain evidence="3">F 1598</strain>
    </source>
</reference>
<evidence type="ECO:0000313" key="2">
    <source>
        <dbReference type="EMBL" id="KIM75303.1"/>
    </source>
</evidence>
<dbReference type="STRING" id="765440.A0A0C3AN25"/>
<dbReference type="EMBL" id="KN833048">
    <property type="protein sequence ID" value="KIM75303.1"/>
    <property type="molecule type" value="Genomic_DNA"/>
</dbReference>
<gene>
    <name evidence="2" type="ORF">PILCRDRAFT_827407</name>
</gene>
<evidence type="ECO:0000313" key="3">
    <source>
        <dbReference type="Proteomes" id="UP000054166"/>
    </source>
</evidence>
<protein>
    <submittedName>
        <fullName evidence="2">Uncharacterized protein</fullName>
    </submittedName>
</protein>
<name>A0A0C3AN25_PILCF</name>
<dbReference type="HOGENOM" id="CLU_545270_0_0_1"/>
<dbReference type="AlphaFoldDB" id="A0A0C3AN25"/>
<dbReference type="OrthoDB" id="3245579at2759"/>
<organism evidence="2 3">
    <name type="scientific">Piloderma croceum (strain F 1598)</name>
    <dbReference type="NCBI Taxonomy" id="765440"/>
    <lineage>
        <taxon>Eukaryota</taxon>
        <taxon>Fungi</taxon>
        <taxon>Dikarya</taxon>
        <taxon>Basidiomycota</taxon>
        <taxon>Agaricomycotina</taxon>
        <taxon>Agaricomycetes</taxon>
        <taxon>Agaricomycetidae</taxon>
        <taxon>Atheliales</taxon>
        <taxon>Atheliaceae</taxon>
        <taxon>Piloderma</taxon>
    </lineage>
</organism>
<sequence length="500" mass="57605">MMRTNSSFKTPLMKPLLPVDIILHIFHVGTFDSPDIEDRMTFPLHVSQVNRSWRALALQTSRLWSFIVHQGHPKFIVIPLSREKIKPSHYYPLINLFLERSRTRPLTIHLDLRHHNHNYTVREVDCTGPGHPVDPLLHVLTPHGSRFQKFTFIANTWTDVVQLIRYHICSLHMPLLNSFKLTRAYLSQTFRQNFEPRPLLGRVPFCVKPNGGAEHAESLRTVTQSKWPNVEHVILNGIPLEWRLWCFTNLTSLTINYLAEEARPSTLDLRNVLQSNAHCLKSLEIHGASPDESDKSILHQIELPQLRELSIGYSHRHDAMWLIRSLDTPSLTSLEICDVWQCYGEFCEHMEKQTFTTGRTHSRDASELFGLILEHMPFPLDKIQYLTLRYVSLCGDGQNNPIDITTDDTCFPAAARLLMSLPALDTLILECTDFEPLAFHLFRNPNRPPKHPLPRLQIVSCEPWRNGYDRSSVRVQNRTSHHGDVELDQTAQSNSMATSP</sequence>
<keyword evidence="3" id="KW-1185">Reference proteome</keyword>
<reference evidence="2 3" key="1">
    <citation type="submission" date="2014-04" db="EMBL/GenBank/DDBJ databases">
        <authorList>
            <consortium name="DOE Joint Genome Institute"/>
            <person name="Kuo A."/>
            <person name="Tarkka M."/>
            <person name="Buscot F."/>
            <person name="Kohler A."/>
            <person name="Nagy L.G."/>
            <person name="Floudas D."/>
            <person name="Copeland A."/>
            <person name="Barry K.W."/>
            <person name="Cichocki N."/>
            <person name="Veneault-Fourrey C."/>
            <person name="LaButti K."/>
            <person name="Lindquist E.A."/>
            <person name="Lipzen A."/>
            <person name="Lundell T."/>
            <person name="Morin E."/>
            <person name="Murat C."/>
            <person name="Sun H."/>
            <person name="Tunlid A."/>
            <person name="Henrissat B."/>
            <person name="Grigoriev I.V."/>
            <person name="Hibbett D.S."/>
            <person name="Martin F."/>
            <person name="Nordberg H.P."/>
            <person name="Cantor M.N."/>
            <person name="Hua S.X."/>
        </authorList>
    </citation>
    <scope>NUCLEOTIDE SEQUENCE [LARGE SCALE GENOMIC DNA]</scope>
    <source>
        <strain evidence="2 3">F 1598</strain>
    </source>
</reference>
<dbReference type="InParanoid" id="A0A0C3AN25"/>
<dbReference type="Proteomes" id="UP000054166">
    <property type="component" value="Unassembled WGS sequence"/>
</dbReference>
<evidence type="ECO:0000256" key="1">
    <source>
        <dbReference type="SAM" id="MobiDB-lite"/>
    </source>
</evidence>
<feature type="region of interest" description="Disordered" evidence="1">
    <location>
        <begin position="472"/>
        <end position="500"/>
    </location>
</feature>
<proteinExistence type="predicted"/>
<accession>A0A0C3AN25</accession>
<feature type="compositionally biased region" description="Polar residues" evidence="1">
    <location>
        <begin position="489"/>
        <end position="500"/>
    </location>
</feature>